<gene>
    <name evidence="1" type="ORF">F4821DRAFT_243694</name>
</gene>
<sequence length="514" mass="55381">MLGGSSAINTLIFTPVAKSNIDAWADLGNPGWDYTSFSKSLSKSYNLPHSPWGTEGHGPLDISIPAEDSGWPQAWKDSIAALGYPVSMNPFEGQYYGAVITPESVQPESKLRSFAGSAYLRPAIERTNLTIWTDAVVNRVVFDTSLVKNEDALATDVQFTRNGEIGTVSARKEVIISAGAYNSPKLLELSGIGDAKLLQSFGIEVVVDNPHVGENLQTHPYCTMVREATDDKDFPTIDDLFRQEQPAIAAAMEKYEKQKAGPFATSGIIGTAQLPLPSDFLTADGTSELDGIFKECSEKAELGKTTPAFAKAHESFVRSVLSSPTEASALYYSGAGYAMLGDEGGFITQPSGVRNWFTAATLLAHPLSRGSTHITSASPAASLAIDPKFFSHPFDVEILARHLQQLHAILHTEPLASHLVQNGQCLPSALDFSNLNDVRDHIRRMAVAAHHHSGTCAMMPRELGGVVDSQLKVYGCRNLRVCDFSIAPLITRCNPQATVYGIAEHGAGIIKSSF</sequence>
<reference evidence="1 2" key="1">
    <citation type="journal article" date="2022" name="New Phytol.">
        <title>Ecological generalism drives hyperdiversity of secondary metabolite gene clusters in xylarialean endophytes.</title>
        <authorList>
            <person name="Franco M.E.E."/>
            <person name="Wisecaver J.H."/>
            <person name="Arnold A.E."/>
            <person name="Ju Y.M."/>
            <person name="Slot J.C."/>
            <person name="Ahrendt S."/>
            <person name="Moore L.P."/>
            <person name="Eastman K.E."/>
            <person name="Scott K."/>
            <person name="Konkel Z."/>
            <person name="Mondo S.J."/>
            <person name="Kuo A."/>
            <person name="Hayes R.D."/>
            <person name="Haridas S."/>
            <person name="Andreopoulos B."/>
            <person name="Riley R."/>
            <person name="LaButti K."/>
            <person name="Pangilinan J."/>
            <person name="Lipzen A."/>
            <person name="Amirebrahimi M."/>
            <person name="Yan J."/>
            <person name="Adam C."/>
            <person name="Keymanesh K."/>
            <person name="Ng V."/>
            <person name="Louie K."/>
            <person name="Northen T."/>
            <person name="Drula E."/>
            <person name="Henrissat B."/>
            <person name="Hsieh H.M."/>
            <person name="Youens-Clark K."/>
            <person name="Lutzoni F."/>
            <person name="Miadlikowska J."/>
            <person name="Eastwood D.C."/>
            <person name="Hamelin R.C."/>
            <person name="Grigoriev I.V."/>
            <person name="U'Ren J.M."/>
        </authorList>
    </citation>
    <scope>NUCLEOTIDE SEQUENCE [LARGE SCALE GENOMIC DNA]</scope>
    <source>
        <strain evidence="1 2">ER1909</strain>
    </source>
</reference>
<protein>
    <submittedName>
        <fullName evidence="1">Uncharacterized protein</fullName>
    </submittedName>
</protein>
<comment type="caution">
    <text evidence="1">The sequence shown here is derived from an EMBL/GenBank/DDBJ whole genome shotgun (WGS) entry which is preliminary data.</text>
</comment>
<keyword evidence="2" id="KW-1185">Reference proteome</keyword>
<evidence type="ECO:0000313" key="2">
    <source>
        <dbReference type="Proteomes" id="UP001497680"/>
    </source>
</evidence>
<evidence type="ECO:0000313" key="1">
    <source>
        <dbReference type="EMBL" id="KAI6083927.1"/>
    </source>
</evidence>
<organism evidence="1 2">
    <name type="scientific">Hypoxylon rubiginosum</name>
    <dbReference type="NCBI Taxonomy" id="110542"/>
    <lineage>
        <taxon>Eukaryota</taxon>
        <taxon>Fungi</taxon>
        <taxon>Dikarya</taxon>
        <taxon>Ascomycota</taxon>
        <taxon>Pezizomycotina</taxon>
        <taxon>Sordariomycetes</taxon>
        <taxon>Xylariomycetidae</taxon>
        <taxon>Xylariales</taxon>
        <taxon>Hypoxylaceae</taxon>
        <taxon>Hypoxylon</taxon>
    </lineage>
</organism>
<proteinExistence type="predicted"/>
<name>A0ACC0CTW7_9PEZI</name>
<dbReference type="Proteomes" id="UP001497680">
    <property type="component" value="Unassembled WGS sequence"/>
</dbReference>
<dbReference type="EMBL" id="MU394344">
    <property type="protein sequence ID" value="KAI6083927.1"/>
    <property type="molecule type" value="Genomic_DNA"/>
</dbReference>
<accession>A0ACC0CTW7</accession>